<proteinExistence type="inferred from homology"/>
<comment type="similarity">
    <text evidence="1">Belongs to the membrane fusion protein (MFP) (TC 8.A.1) family.</text>
</comment>
<evidence type="ECO:0000256" key="2">
    <source>
        <dbReference type="SAM" id="Coils"/>
    </source>
</evidence>
<keyword evidence="2" id="KW-0175">Coiled coil</keyword>
<dbReference type="Pfam" id="PF25944">
    <property type="entry name" value="Beta-barrel_RND"/>
    <property type="match status" value="1"/>
</dbReference>
<dbReference type="Pfam" id="PF25917">
    <property type="entry name" value="BSH_RND"/>
    <property type="match status" value="1"/>
</dbReference>
<feature type="domain" description="Multidrug resistance protein MdtA-like beta-barrel" evidence="4">
    <location>
        <begin position="218"/>
        <end position="265"/>
    </location>
</feature>
<evidence type="ECO:0000313" key="6">
    <source>
        <dbReference type="Proteomes" id="UP000005551"/>
    </source>
</evidence>
<feature type="domain" description="Multidrug resistance protein MdtA-like barrel-sandwich hybrid" evidence="3">
    <location>
        <begin position="46"/>
        <end position="182"/>
    </location>
</feature>
<dbReference type="STRING" id="1189621.A3SI_12029"/>
<comment type="caution">
    <text evidence="5">The sequence shown here is derived from an EMBL/GenBank/DDBJ whole genome shotgun (WGS) entry which is preliminary data.</text>
</comment>
<dbReference type="InterPro" id="IPR058625">
    <property type="entry name" value="MdtA-like_BSH"/>
</dbReference>
<dbReference type="PANTHER" id="PTHR30158:SF23">
    <property type="entry name" value="MULTIDRUG RESISTANCE PROTEIN MEXA"/>
    <property type="match status" value="1"/>
</dbReference>
<dbReference type="GO" id="GO:0005886">
    <property type="term" value="C:plasma membrane"/>
    <property type="evidence" value="ECO:0007669"/>
    <property type="project" value="TreeGrafter"/>
</dbReference>
<feature type="coiled-coil region" evidence="2">
    <location>
        <begin position="78"/>
        <end position="105"/>
    </location>
</feature>
<name>I5C1Z3_9BACT</name>
<dbReference type="Gene3D" id="2.40.30.170">
    <property type="match status" value="1"/>
</dbReference>
<protein>
    <submittedName>
        <fullName evidence="5">RND family efflux transporter MFP subunit</fullName>
    </submittedName>
</protein>
<dbReference type="Gene3D" id="1.10.287.470">
    <property type="entry name" value="Helix hairpin bin"/>
    <property type="match status" value="1"/>
</dbReference>
<evidence type="ECO:0000259" key="3">
    <source>
        <dbReference type="Pfam" id="PF25917"/>
    </source>
</evidence>
<dbReference type="PANTHER" id="PTHR30158">
    <property type="entry name" value="ACRA/E-RELATED COMPONENT OF DRUG EFFLUX TRANSPORTER"/>
    <property type="match status" value="1"/>
</dbReference>
<dbReference type="GO" id="GO:0022857">
    <property type="term" value="F:transmembrane transporter activity"/>
    <property type="evidence" value="ECO:0007669"/>
    <property type="project" value="InterPro"/>
</dbReference>
<gene>
    <name evidence="5" type="ORF">A3SI_12029</name>
</gene>
<organism evidence="5 6">
    <name type="scientific">Nitritalea halalkaliphila LW7</name>
    <dbReference type="NCBI Taxonomy" id="1189621"/>
    <lineage>
        <taxon>Bacteria</taxon>
        <taxon>Pseudomonadati</taxon>
        <taxon>Bacteroidota</taxon>
        <taxon>Cytophagia</taxon>
        <taxon>Cytophagales</taxon>
        <taxon>Cyclobacteriaceae</taxon>
        <taxon>Nitritalea</taxon>
    </lineage>
</organism>
<reference evidence="5 6" key="1">
    <citation type="submission" date="2012-05" db="EMBL/GenBank/DDBJ databases">
        <title>Genome sequence of Nitritalea halalkaliphila LW7.</title>
        <authorList>
            <person name="Jangir P.K."/>
            <person name="Singh A."/>
            <person name="Shivaji S."/>
            <person name="Sharma R."/>
        </authorList>
    </citation>
    <scope>NUCLEOTIDE SEQUENCE [LARGE SCALE GENOMIC DNA]</scope>
    <source>
        <strain evidence="5 6">LW7</strain>
    </source>
</reference>
<keyword evidence="6" id="KW-1185">Reference proteome</keyword>
<dbReference type="GO" id="GO:0046677">
    <property type="term" value="P:response to antibiotic"/>
    <property type="evidence" value="ECO:0007669"/>
    <property type="project" value="TreeGrafter"/>
</dbReference>
<dbReference type="InterPro" id="IPR058626">
    <property type="entry name" value="MdtA-like_b-barrel"/>
</dbReference>
<dbReference type="AlphaFoldDB" id="I5C1Z3"/>
<dbReference type="EMBL" id="AJYA01000025">
    <property type="protein sequence ID" value="EIM75845.1"/>
    <property type="molecule type" value="Genomic_DNA"/>
</dbReference>
<dbReference type="PATRIC" id="fig|1189621.3.peg.2503"/>
<dbReference type="Proteomes" id="UP000005551">
    <property type="component" value="Unassembled WGS sequence"/>
</dbReference>
<dbReference type="SUPFAM" id="SSF111369">
    <property type="entry name" value="HlyD-like secretion proteins"/>
    <property type="match status" value="1"/>
</dbReference>
<evidence type="ECO:0000259" key="4">
    <source>
        <dbReference type="Pfam" id="PF25944"/>
    </source>
</evidence>
<dbReference type="Gene3D" id="2.40.420.20">
    <property type="match status" value="1"/>
</dbReference>
<dbReference type="InterPro" id="IPR006143">
    <property type="entry name" value="RND_pump_MFP"/>
</dbReference>
<dbReference type="NCBIfam" id="TIGR01730">
    <property type="entry name" value="RND_mfp"/>
    <property type="match status" value="1"/>
</dbReference>
<accession>I5C1Z3</accession>
<dbReference type="Gene3D" id="2.40.50.100">
    <property type="match status" value="1"/>
</dbReference>
<evidence type="ECO:0000313" key="5">
    <source>
        <dbReference type="EMBL" id="EIM75845.1"/>
    </source>
</evidence>
<sequence>MLIFGCSDGRSAVEETAIPVELYRLDTATVLLPEYHVASIQAKQFIEVRSRINGFIASIAVDEGTTVQVGQLLFTISSRELSEELNSARARLAQVQADAAAAEIEMKRLAPLVEQKIIAPSAYTLAKARHDAALSSIQEAEALVNHAEASLSYTQVRAPFAGLVDRIPLKRGAMVSQGDLLTHLTDIEEVFAYYKLNEKAYLDFMQSGGGMEGKTSGEQLISLRLADGSMYPHSGTVEIMEADFDPLTGSIAIRARFPNPDGLLKHGSSGTIVTEKSIPDVFLIPQEATFDIQDFSYVYLLQPDSRVTARSFRPLARLENHYVVSGFKPGDKIVYAGLQFLKDGMRVQEKTKVSHTD</sequence>
<evidence type="ECO:0000256" key="1">
    <source>
        <dbReference type="ARBA" id="ARBA00009477"/>
    </source>
</evidence>
<dbReference type="GO" id="GO:0030313">
    <property type="term" value="C:cell envelope"/>
    <property type="evidence" value="ECO:0007669"/>
    <property type="project" value="UniProtKB-SubCell"/>
</dbReference>